<accession>A0A6N6RJX7</accession>
<dbReference type="OrthoDB" id="7584869at2"/>
<feature type="transmembrane region" description="Helical" evidence="6">
    <location>
        <begin position="269"/>
        <end position="288"/>
    </location>
</feature>
<keyword evidence="2" id="KW-0813">Transport</keyword>
<dbReference type="Proteomes" id="UP000468650">
    <property type="component" value="Unassembled WGS sequence"/>
</dbReference>
<evidence type="ECO:0000256" key="5">
    <source>
        <dbReference type="ARBA" id="ARBA00023136"/>
    </source>
</evidence>
<dbReference type="AlphaFoldDB" id="A0A6N6RJX7"/>
<keyword evidence="5 6" id="KW-0472">Membrane</keyword>
<evidence type="ECO:0000259" key="7">
    <source>
        <dbReference type="PROSITE" id="PS50850"/>
    </source>
</evidence>
<name>A0A6N6RJX7_9FLAO</name>
<dbReference type="InterPro" id="IPR036259">
    <property type="entry name" value="MFS_trans_sf"/>
</dbReference>
<dbReference type="SUPFAM" id="SSF103473">
    <property type="entry name" value="MFS general substrate transporter"/>
    <property type="match status" value="1"/>
</dbReference>
<feature type="transmembrane region" description="Helical" evidence="6">
    <location>
        <begin position="236"/>
        <end position="257"/>
    </location>
</feature>
<sequence>MKMPRRMQRLSWVQFFSWFGLFTMWAFTTPSIAQNNYDTNISEVEYNRVLAEIDKMDELGMVSEEDREDFEKMRSSLLETSPKDGMYFIQNKPATMLSQNMILNDRDLFASLSELRTAQPNLFTQEMTEEFKKAEGKLNDEEFVLNSSLSTFLAEHSNDADISFVARLKAVAKNHQKAGDMTGLLFTIYNFVALIFAFLLNTLAKRTSRKFVHFFALLLGGLGLISMMLIKDPGLLWISMVGIGVAWASILAMPYALLIDSLPLNKMGIYMGIFNFFIVIPQIINGLMSGAVIQDIFGNYSIYYVALGGALMLLASLLTLRIREPLFRSPSEPETAAAV</sequence>
<keyword evidence="4 6" id="KW-1133">Transmembrane helix</keyword>
<feature type="transmembrane region" description="Helical" evidence="6">
    <location>
        <begin position="183"/>
        <end position="204"/>
    </location>
</feature>
<dbReference type="Pfam" id="PF07690">
    <property type="entry name" value="MFS_1"/>
    <property type="match status" value="1"/>
</dbReference>
<organism evidence="8 9">
    <name type="scientific">Phaeocystidibacter luteus</name>
    <dbReference type="NCBI Taxonomy" id="911197"/>
    <lineage>
        <taxon>Bacteria</taxon>
        <taxon>Pseudomonadati</taxon>
        <taxon>Bacteroidota</taxon>
        <taxon>Flavobacteriia</taxon>
        <taxon>Flavobacteriales</taxon>
        <taxon>Phaeocystidibacteraceae</taxon>
        <taxon>Phaeocystidibacter</taxon>
    </lineage>
</organism>
<dbReference type="PANTHER" id="PTHR19432">
    <property type="entry name" value="SUGAR TRANSPORTER"/>
    <property type="match status" value="1"/>
</dbReference>
<feature type="transmembrane region" description="Helical" evidence="6">
    <location>
        <begin position="211"/>
        <end position="230"/>
    </location>
</feature>
<evidence type="ECO:0000256" key="1">
    <source>
        <dbReference type="ARBA" id="ARBA00004141"/>
    </source>
</evidence>
<comment type="subcellular location">
    <subcellularLocation>
        <location evidence="1">Membrane</location>
        <topology evidence="1">Multi-pass membrane protein</topology>
    </subcellularLocation>
</comment>
<keyword evidence="3 6" id="KW-0812">Transmembrane</keyword>
<keyword evidence="9" id="KW-1185">Reference proteome</keyword>
<dbReference type="EMBL" id="WBVO01000002">
    <property type="protein sequence ID" value="KAB2814117.1"/>
    <property type="molecule type" value="Genomic_DNA"/>
</dbReference>
<evidence type="ECO:0000256" key="6">
    <source>
        <dbReference type="SAM" id="Phobius"/>
    </source>
</evidence>
<comment type="caution">
    <text evidence="8">The sequence shown here is derived from an EMBL/GenBank/DDBJ whole genome shotgun (WGS) entry which is preliminary data.</text>
</comment>
<dbReference type="InterPro" id="IPR020846">
    <property type="entry name" value="MFS_dom"/>
</dbReference>
<dbReference type="Gene3D" id="1.20.1250.20">
    <property type="entry name" value="MFS general substrate transporter like domains"/>
    <property type="match status" value="1"/>
</dbReference>
<evidence type="ECO:0000256" key="4">
    <source>
        <dbReference type="ARBA" id="ARBA00022989"/>
    </source>
</evidence>
<dbReference type="PROSITE" id="PS50850">
    <property type="entry name" value="MFS"/>
    <property type="match status" value="1"/>
</dbReference>
<gene>
    <name evidence="8" type="ORF">F8C67_03920</name>
</gene>
<dbReference type="GO" id="GO:0016020">
    <property type="term" value="C:membrane"/>
    <property type="evidence" value="ECO:0007669"/>
    <property type="project" value="UniProtKB-SubCell"/>
</dbReference>
<dbReference type="PANTHER" id="PTHR19432:SF35">
    <property type="entry name" value="SOLUTE CARRIER FAMILY 45 MEMBER 3 ISOFORM X1"/>
    <property type="match status" value="1"/>
</dbReference>
<evidence type="ECO:0000313" key="8">
    <source>
        <dbReference type="EMBL" id="KAB2814117.1"/>
    </source>
</evidence>
<feature type="transmembrane region" description="Helical" evidence="6">
    <location>
        <begin position="300"/>
        <end position="320"/>
    </location>
</feature>
<proteinExistence type="predicted"/>
<feature type="domain" description="Major facilitator superfamily (MFS) profile" evidence="7">
    <location>
        <begin position="143"/>
        <end position="339"/>
    </location>
</feature>
<evidence type="ECO:0000256" key="3">
    <source>
        <dbReference type="ARBA" id="ARBA00022692"/>
    </source>
</evidence>
<evidence type="ECO:0000313" key="9">
    <source>
        <dbReference type="Proteomes" id="UP000468650"/>
    </source>
</evidence>
<protein>
    <submittedName>
        <fullName evidence="8">SLC45 family MFS transporter</fullName>
    </submittedName>
</protein>
<dbReference type="GO" id="GO:0022857">
    <property type="term" value="F:transmembrane transporter activity"/>
    <property type="evidence" value="ECO:0007669"/>
    <property type="project" value="InterPro"/>
</dbReference>
<reference evidence="8 9" key="1">
    <citation type="submission" date="2019-09" db="EMBL/GenBank/DDBJ databases">
        <title>Genomes of family Cryomorphaceae.</title>
        <authorList>
            <person name="Bowman J.P."/>
        </authorList>
    </citation>
    <scope>NUCLEOTIDE SEQUENCE [LARGE SCALE GENOMIC DNA]</scope>
    <source>
        <strain evidence="8 9">LMG 25704</strain>
    </source>
</reference>
<evidence type="ECO:0000256" key="2">
    <source>
        <dbReference type="ARBA" id="ARBA00022448"/>
    </source>
</evidence>
<dbReference type="InterPro" id="IPR011701">
    <property type="entry name" value="MFS"/>
</dbReference>